<keyword evidence="3" id="KW-1185">Reference proteome</keyword>
<evidence type="ECO:0000313" key="2">
    <source>
        <dbReference type="EMBL" id="SDZ83063.1"/>
    </source>
</evidence>
<sequence>MSDFPTHFGMYIAGHDETPVQYWSDATIPLNGRPPTNQPSSSPARVRSWQSRPYFCDTLARLCEDNLGGVVVQIEFLGGEERSACRVIWESGRVAIASFRTEHGCARLEAQVLHHLHPQAAPVPELFYFNGIVLVQESLQGDSLSHRLATADRPTCETLLSAALSSLVAIHQAAERAGLDQAVPLLGAEQYWIQRHIRQVHKMGEALKIPAPPLSTQDIHDILLPLKPRFVKWDARPGNAMVNTAGQVYWFDWENCGARNRLDDLVWLLCDESVPFCAETEQALLAEYLPQFADGASLEAAYRYACIAGVLHCAARLGLILYKKEGDEWWDMQEILAHDYIGVTLPQAQRLCYRAADWAQRESLVAALTPWFMQVAKHLETL</sequence>
<proteinExistence type="predicted"/>
<dbReference type="RefSeq" id="WP_093064740.1">
    <property type="nucleotide sequence ID" value="NZ_FNQP01000002.1"/>
</dbReference>
<dbReference type="InterPro" id="IPR011009">
    <property type="entry name" value="Kinase-like_dom_sf"/>
</dbReference>
<name>A0A1H3W7I7_9GAMM</name>
<dbReference type="AlphaFoldDB" id="A0A1H3W7I7"/>
<keyword evidence="2" id="KW-0808">Transferase</keyword>
<feature type="domain" description="Aminoglycoside phosphotransferase" evidence="1">
    <location>
        <begin position="76"/>
        <end position="289"/>
    </location>
</feature>
<dbReference type="InterPro" id="IPR002575">
    <property type="entry name" value="Aminoglycoside_PTrfase"/>
</dbReference>
<protein>
    <submittedName>
        <fullName evidence="2">Phosphotransferase enzyme family protein</fullName>
    </submittedName>
</protein>
<dbReference type="OrthoDB" id="5621369at2"/>
<dbReference type="Gene3D" id="3.90.1200.10">
    <property type="match status" value="1"/>
</dbReference>
<dbReference type="Proteomes" id="UP000199397">
    <property type="component" value="Unassembled WGS sequence"/>
</dbReference>
<accession>A0A1H3W7I7</accession>
<reference evidence="2 3" key="1">
    <citation type="submission" date="2016-10" db="EMBL/GenBank/DDBJ databases">
        <authorList>
            <person name="de Groot N.N."/>
        </authorList>
    </citation>
    <scope>NUCLEOTIDE SEQUENCE [LARGE SCALE GENOMIC DNA]</scope>
    <source>
        <strain evidence="2 3">DSM 21228</strain>
    </source>
</reference>
<evidence type="ECO:0000259" key="1">
    <source>
        <dbReference type="Pfam" id="PF01636"/>
    </source>
</evidence>
<evidence type="ECO:0000313" key="3">
    <source>
        <dbReference type="Proteomes" id="UP000199397"/>
    </source>
</evidence>
<dbReference type="EMBL" id="FNQP01000002">
    <property type="protein sequence ID" value="SDZ83063.1"/>
    <property type="molecule type" value="Genomic_DNA"/>
</dbReference>
<dbReference type="SUPFAM" id="SSF56112">
    <property type="entry name" value="Protein kinase-like (PK-like)"/>
    <property type="match status" value="1"/>
</dbReference>
<gene>
    <name evidence="2" type="ORF">SAMN05660964_00330</name>
</gene>
<dbReference type="GO" id="GO:0016740">
    <property type="term" value="F:transferase activity"/>
    <property type="evidence" value="ECO:0007669"/>
    <property type="project" value="UniProtKB-KW"/>
</dbReference>
<organism evidence="2 3">
    <name type="scientific">Thiothrix caldifontis</name>
    <dbReference type="NCBI Taxonomy" id="525918"/>
    <lineage>
        <taxon>Bacteria</taxon>
        <taxon>Pseudomonadati</taxon>
        <taxon>Pseudomonadota</taxon>
        <taxon>Gammaproteobacteria</taxon>
        <taxon>Thiotrichales</taxon>
        <taxon>Thiotrichaceae</taxon>
        <taxon>Thiothrix</taxon>
    </lineage>
</organism>
<dbReference type="Pfam" id="PF01636">
    <property type="entry name" value="APH"/>
    <property type="match status" value="1"/>
</dbReference>